<reference evidence="3" key="1">
    <citation type="journal article" date="2019" name="Int. J. Syst. Evol. Microbiol.">
        <title>The Global Catalogue of Microorganisms (GCM) 10K type strain sequencing project: providing services to taxonomists for standard genome sequencing and annotation.</title>
        <authorList>
            <consortium name="The Broad Institute Genomics Platform"/>
            <consortium name="The Broad Institute Genome Sequencing Center for Infectious Disease"/>
            <person name="Wu L."/>
            <person name="Ma J."/>
        </authorList>
    </citation>
    <scope>NUCLEOTIDE SEQUENCE [LARGE SCALE GENOMIC DNA]</scope>
    <source>
        <strain evidence="3">CCUG 50349</strain>
    </source>
</reference>
<proteinExistence type="predicted"/>
<evidence type="ECO:0000313" key="2">
    <source>
        <dbReference type="EMBL" id="MFC4738509.1"/>
    </source>
</evidence>
<dbReference type="PANTHER" id="PTHR34322">
    <property type="entry name" value="TRANSPOSASE, Y1_TNP DOMAIN-CONTAINING"/>
    <property type="match status" value="1"/>
</dbReference>
<dbReference type="RefSeq" id="WP_379737470.1">
    <property type="nucleotide sequence ID" value="NZ_JBHSGW010000001.1"/>
</dbReference>
<dbReference type="PANTHER" id="PTHR34322:SF2">
    <property type="entry name" value="TRANSPOSASE IS200-LIKE DOMAIN-CONTAINING PROTEIN"/>
    <property type="match status" value="1"/>
</dbReference>
<dbReference type="SMART" id="SM01321">
    <property type="entry name" value="Y1_Tnp"/>
    <property type="match status" value="1"/>
</dbReference>
<dbReference type="EMBL" id="JBHSGW010000001">
    <property type="protein sequence ID" value="MFC4738509.1"/>
    <property type="molecule type" value="Genomic_DNA"/>
</dbReference>
<comment type="caution">
    <text evidence="2">The sequence shown here is derived from an EMBL/GenBank/DDBJ whole genome shotgun (WGS) entry which is preliminary data.</text>
</comment>
<name>A0ABV9P3N4_9FLAO</name>
<protein>
    <submittedName>
        <fullName evidence="2">Transposase</fullName>
    </submittedName>
</protein>
<keyword evidence="3" id="KW-1185">Reference proteome</keyword>
<organism evidence="2 3">
    <name type="scientific">Flavobacterium ponti</name>
    <dbReference type="NCBI Taxonomy" id="665133"/>
    <lineage>
        <taxon>Bacteria</taxon>
        <taxon>Pseudomonadati</taxon>
        <taxon>Bacteroidota</taxon>
        <taxon>Flavobacteriia</taxon>
        <taxon>Flavobacteriales</taxon>
        <taxon>Flavobacteriaceae</taxon>
        <taxon>Flavobacterium</taxon>
    </lineage>
</organism>
<feature type="domain" description="Transposase IS200-like" evidence="1">
    <location>
        <begin position="7"/>
        <end position="122"/>
    </location>
</feature>
<sequence length="183" mass="22162">MKLEVLEKDRFYHVYNKGINATNIFSNNDNKRYFLKQLKLYLKNQISIYAYCLMDNHFHLVIKINSEPDIVTQSFSNFFNSYAKAYNKHIGRTGSLFEKHFKRIRLENEEYLKNLIIYVHMNPKHHLDMDFKEFVFSSYQTILLEKETKIERKTVLDIFGGKDNFIFCHNERNDKLTEKYTFE</sequence>
<evidence type="ECO:0000259" key="1">
    <source>
        <dbReference type="SMART" id="SM01321"/>
    </source>
</evidence>
<dbReference type="SUPFAM" id="SSF143422">
    <property type="entry name" value="Transposase IS200-like"/>
    <property type="match status" value="1"/>
</dbReference>
<accession>A0ABV9P3N4</accession>
<dbReference type="InterPro" id="IPR002686">
    <property type="entry name" value="Transposase_17"/>
</dbReference>
<dbReference type="InterPro" id="IPR036515">
    <property type="entry name" value="Transposase_17_sf"/>
</dbReference>
<gene>
    <name evidence="2" type="ORF">ACFO3U_00725</name>
</gene>
<evidence type="ECO:0000313" key="3">
    <source>
        <dbReference type="Proteomes" id="UP001595885"/>
    </source>
</evidence>
<dbReference type="Gene3D" id="3.30.70.1290">
    <property type="entry name" value="Transposase IS200-like"/>
    <property type="match status" value="1"/>
</dbReference>
<dbReference type="Proteomes" id="UP001595885">
    <property type="component" value="Unassembled WGS sequence"/>
</dbReference>